<dbReference type="EMBL" id="JAEPRE010000445">
    <property type="protein sequence ID" value="KAG2228478.1"/>
    <property type="molecule type" value="Genomic_DNA"/>
</dbReference>
<evidence type="ECO:0000313" key="1">
    <source>
        <dbReference type="EMBL" id="KAG2228478.1"/>
    </source>
</evidence>
<reference evidence="1" key="1">
    <citation type="submission" date="2021-01" db="EMBL/GenBank/DDBJ databases">
        <title>Metabolic potential, ecology and presence of endohyphal bacteria is reflected in genomic diversity of Mucoromycotina.</title>
        <authorList>
            <person name="Muszewska A."/>
            <person name="Okrasinska A."/>
            <person name="Steczkiewicz K."/>
            <person name="Drgas O."/>
            <person name="Orlowska M."/>
            <person name="Perlinska-Lenart U."/>
            <person name="Aleksandrzak-Piekarczyk T."/>
            <person name="Szatraj K."/>
            <person name="Zielenkiewicz U."/>
            <person name="Pilsyk S."/>
            <person name="Malc E."/>
            <person name="Mieczkowski P."/>
            <person name="Kruszewska J.S."/>
            <person name="Biernat P."/>
            <person name="Pawlowska J."/>
        </authorList>
    </citation>
    <scope>NUCLEOTIDE SEQUENCE</scope>
    <source>
        <strain evidence="1">WA0000018081</strain>
    </source>
</reference>
<keyword evidence="2" id="KW-1185">Reference proteome</keyword>
<evidence type="ECO:0000313" key="2">
    <source>
        <dbReference type="Proteomes" id="UP000613177"/>
    </source>
</evidence>
<dbReference type="Proteomes" id="UP000613177">
    <property type="component" value="Unassembled WGS sequence"/>
</dbReference>
<proteinExistence type="predicted"/>
<name>A0A8H7SI13_9FUNG</name>
<accession>A0A8H7SI13</accession>
<gene>
    <name evidence="1" type="ORF">INT48_003845</name>
</gene>
<sequence>MLDTLNLEEDKNSICKIVADYLTNHAISEWKYETVLKILIDHQLVVEPTKNNLEKLGDLYLKECLDNYKDRRANSTLEDKEKIDSLRQSIYKICTSSQINKLLNVASHTRQLLDEDVINRVQQVQQDRQYQQDEQSSQAALIDNVKNMTPNERMVFLCDKFGNDGYLDLMEDRIAGRFKKCLKETTNDLELGLQPMITKGEREMLMKIADCKSRKDIEKLLAFGTIAELWSLRLLLKSDHNESWFRMHVYSVVFDNAFIYDDKFTSKRADCYSNITKEFEDINNQRVDFILRSINDDNDYLSAEEKPGLKGVKSDIRKGKALQKAMLRKWTDRLGSVEIMKQLEAITCQWQGLKLTLYGTRFISEDHLVTYKKGSFSVPKDETHAASFAHVLAAVLSLRRLVYTNGSLSF</sequence>
<organism evidence="1 2">
    <name type="scientific">Thamnidium elegans</name>
    <dbReference type="NCBI Taxonomy" id="101142"/>
    <lineage>
        <taxon>Eukaryota</taxon>
        <taxon>Fungi</taxon>
        <taxon>Fungi incertae sedis</taxon>
        <taxon>Mucoromycota</taxon>
        <taxon>Mucoromycotina</taxon>
        <taxon>Mucoromycetes</taxon>
        <taxon>Mucorales</taxon>
        <taxon>Mucorineae</taxon>
        <taxon>Mucoraceae</taxon>
        <taxon>Thamnidium</taxon>
    </lineage>
</organism>
<dbReference type="AlphaFoldDB" id="A0A8H7SI13"/>
<protein>
    <submittedName>
        <fullName evidence="1">Uncharacterized protein</fullName>
    </submittedName>
</protein>
<comment type="caution">
    <text evidence="1">The sequence shown here is derived from an EMBL/GenBank/DDBJ whole genome shotgun (WGS) entry which is preliminary data.</text>
</comment>